<dbReference type="Pfam" id="PF20684">
    <property type="entry name" value="Fung_rhodopsin"/>
    <property type="match status" value="1"/>
</dbReference>
<gene>
    <name evidence="8" type="ORF">PENARI_c006G07886</name>
</gene>
<evidence type="ECO:0000313" key="9">
    <source>
        <dbReference type="Proteomes" id="UP000177622"/>
    </source>
</evidence>
<comment type="caution">
    <text evidence="8">The sequence shown here is derived from an EMBL/GenBank/DDBJ whole genome shotgun (WGS) entry which is preliminary data.</text>
</comment>
<reference evidence="8 9" key="1">
    <citation type="journal article" date="2016" name="Sci. Rep.">
        <title>Penicillium arizonense, a new, genome sequenced fungal species, reveals a high chemical diversity in secreted metabolites.</title>
        <authorList>
            <person name="Grijseels S."/>
            <person name="Nielsen J.C."/>
            <person name="Randelovic M."/>
            <person name="Nielsen J."/>
            <person name="Nielsen K.F."/>
            <person name="Workman M."/>
            <person name="Frisvad J.C."/>
        </authorList>
    </citation>
    <scope>NUCLEOTIDE SEQUENCE [LARGE SCALE GENOMIC DNA]</scope>
    <source>
        <strain evidence="8 9">CBS 141311</strain>
    </source>
</reference>
<keyword evidence="3 6" id="KW-1133">Transmembrane helix</keyword>
<dbReference type="AlphaFoldDB" id="A0A1F5LMC7"/>
<sequence length="337" mass="37481">MCMESVQELPDDNISWHILVGTIITIVPATLCVILRFISRHVARAGLWWDDYTIAVALVFNWALAILRWVEIAFYDYGRHSQYISSENIENFLMTFMAVRIVYFTNAVFTKASLLLLFHRIFGVVKGFRWALWTSGVLVIAYFIACAITAIAGCSPPSKFWNPSLPGHCINIVAFFRWNGVANMFLDLLVLCLPLPMAWRVKTTVRQKWVLTGLFLLGGFVCVVSILLIVSFDLSDVNDPTYTSIDPSTWSSVEQSVGIICACLPTLRPLIRRFLGSSGASASSPASDSQIRLPAPVDEESGIMGSILSSAPRAHIRCATSNQLCMFQTVNRSSESH</sequence>
<evidence type="ECO:0000256" key="2">
    <source>
        <dbReference type="ARBA" id="ARBA00022692"/>
    </source>
</evidence>
<keyword evidence="4 6" id="KW-0472">Membrane</keyword>
<dbReference type="EMBL" id="LXJU01000006">
    <property type="protein sequence ID" value="OGE54277.1"/>
    <property type="molecule type" value="Genomic_DNA"/>
</dbReference>
<evidence type="ECO:0000256" key="1">
    <source>
        <dbReference type="ARBA" id="ARBA00004141"/>
    </source>
</evidence>
<feature type="transmembrane region" description="Helical" evidence="6">
    <location>
        <begin position="172"/>
        <end position="197"/>
    </location>
</feature>
<evidence type="ECO:0000256" key="4">
    <source>
        <dbReference type="ARBA" id="ARBA00023136"/>
    </source>
</evidence>
<feature type="transmembrane region" description="Helical" evidence="6">
    <location>
        <begin position="92"/>
        <end position="118"/>
    </location>
</feature>
<feature type="transmembrane region" description="Helical" evidence="6">
    <location>
        <begin position="209"/>
        <end position="232"/>
    </location>
</feature>
<dbReference type="GO" id="GO:0016020">
    <property type="term" value="C:membrane"/>
    <property type="evidence" value="ECO:0007669"/>
    <property type="project" value="UniProtKB-SubCell"/>
</dbReference>
<dbReference type="OrthoDB" id="3934549at2759"/>
<organism evidence="8 9">
    <name type="scientific">Penicillium arizonense</name>
    <dbReference type="NCBI Taxonomy" id="1835702"/>
    <lineage>
        <taxon>Eukaryota</taxon>
        <taxon>Fungi</taxon>
        <taxon>Dikarya</taxon>
        <taxon>Ascomycota</taxon>
        <taxon>Pezizomycotina</taxon>
        <taxon>Eurotiomycetes</taxon>
        <taxon>Eurotiomycetidae</taxon>
        <taxon>Eurotiales</taxon>
        <taxon>Aspergillaceae</taxon>
        <taxon>Penicillium</taxon>
    </lineage>
</organism>
<evidence type="ECO:0000313" key="8">
    <source>
        <dbReference type="EMBL" id="OGE54277.1"/>
    </source>
</evidence>
<dbReference type="InterPro" id="IPR052337">
    <property type="entry name" value="SAT4-like"/>
</dbReference>
<evidence type="ECO:0000256" key="5">
    <source>
        <dbReference type="ARBA" id="ARBA00038359"/>
    </source>
</evidence>
<dbReference type="PANTHER" id="PTHR33048">
    <property type="entry name" value="PTH11-LIKE INTEGRAL MEMBRANE PROTEIN (AFU_ORTHOLOGUE AFUA_5G11245)"/>
    <property type="match status" value="1"/>
</dbReference>
<evidence type="ECO:0000256" key="6">
    <source>
        <dbReference type="SAM" id="Phobius"/>
    </source>
</evidence>
<dbReference type="Proteomes" id="UP000177622">
    <property type="component" value="Unassembled WGS sequence"/>
</dbReference>
<dbReference type="PANTHER" id="PTHR33048:SF47">
    <property type="entry name" value="INTEGRAL MEMBRANE PROTEIN-RELATED"/>
    <property type="match status" value="1"/>
</dbReference>
<comment type="similarity">
    <text evidence="5">Belongs to the SAT4 family.</text>
</comment>
<dbReference type="RefSeq" id="XP_022489713.1">
    <property type="nucleotide sequence ID" value="XM_022630462.1"/>
</dbReference>
<protein>
    <recommendedName>
        <fullName evidence="7">Rhodopsin domain-containing protein</fullName>
    </recommendedName>
</protein>
<feature type="transmembrane region" description="Helical" evidence="6">
    <location>
        <begin position="51"/>
        <end position="72"/>
    </location>
</feature>
<comment type="subcellular location">
    <subcellularLocation>
        <location evidence="1">Membrane</location>
        <topology evidence="1">Multi-pass membrane protein</topology>
    </subcellularLocation>
</comment>
<feature type="transmembrane region" description="Helical" evidence="6">
    <location>
        <begin position="14"/>
        <end position="39"/>
    </location>
</feature>
<evidence type="ECO:0000259" key="7">
    <source>
        <dbReference type="Pfam" id="PF20684"/>
    </source>
</evidence>
<feature type="transmembrane region" description="Helical" evidence="6">
    <location>
        <begin position="130"/>
        <end position="152"/>
    </location>
</feature>
<keyword evidence="9" id="KW-1185">Reference proteome</keyword>
<name>A0A1F5LMC7_PENAI</name>
<feature type="domain" description="Rhodopsin" evidence="7">
    <location>
        <begin position="35"/>
        <end position="273"/>
    </location>
</feature>
<keyword evidence="2 6" id="KW-0812">Transmembrane</keyword>
<proteinExistence type="inferred from homology"/>
<evidence type="ECO:0000256" key="3">
    <source>
        <dbReference type="ARBA" id="ARBA00022989"/>
    </source>
</evidence>
<accession>A0A1F5LMC7</accession>
<dbReference type="InterPro" id="IPR049326">
    <property type="entry name" value="Rhodopsin_dom_fungi"/>
</dbReference>
<dbReference type="GeneID" id="34575196"/>